<evidence type="ECO:0000313" key="1">
    <source>
        <dbReference type="EMBL" id="QJH99836.1"/>
    </source>
</evidence>
<accession>A0A6M3XPV3</accession>
<name>A0A6M3XPV3_9ZZZZ</name>
<organism evidence="1">
    <name type="scientific">viral metagenome</name>
    <dbReference type="NCBI Taxonomy" id="1070528"/>
    <lineage>
        <taxon>unclassified sequences</taxon>
        <taxon>metagenomes</taxon>
        <taxon>organismal metagenomes</taxon>
    </lineage>
</organism>
<proteinExistence type="predicted"/>
<sequence length="79" mass="9092">MAKDEISKDDISRYVNFGGEYCPFCISPEVQQDGPLFYDEDEAKVYRGMECLTCNRDWTDVFGLVDVLTKMPVVLKEEV</sequence>
<reference evidence="1" key="1">
    <citation type="submission" date="2020-03" db="EMBL/GenBank/DDBJ databases">
        <title>The deep terrestrial virosphere.</title>
        <authorList>
            <person name="Holmfeldt K."/>
            <person name="Nilsson E."/>
            <person name="Simone D."/>
            <person name="Lopez-Fernandez M."/>
            <person name="Wu X."/>
            <person name="de Brujin I."/>
            <person name="Lundin D."/>
            <person name="Andersson A."/>
            <person name="Bertilsson S."/>
            <person name="Dopson M."/>
        </authorList>
    </citation>
    <scope>NUCLEOTIDE SEQUENCE</scope>
    <source>
        <strain evidence="1">TM448B01698</strain>
    </source>
</reference>
<protein>
    <submittedName>
        <fullName evidence="1">Uncharacterized protein</fullName>
    </submittedName>
</protein>
<dbReference type="EMBL" id="MT144811">
    <property type="protein sequence ID" value="QJH99836.1"/>
    <property type="molecule type" value="Genomic_DNA"/>
</dbReference>
<gene>
    <name evidence="1" type="ORF">TM448B01698_0014</name>
</gene>
<dbReference type="AlphaFoldDB" id="A0A6M3XPV3"/>